<dbReference type="InterPro" id="IPR007428">
    <property type="entry name" value="MlaA"/>
</dbReference>
<evidence type="ECO:0008006" key="5">
    <source>
        <dbReference type="Google" id="ProtNLM"/>
    </source>
</evidence>
<organism evidence="3 4">
    <name type="scientific">Seohaeicola zhoushanensis</name>
    <dbReference type="NCBI Taxonomy" id="1569283"/>
    <lineage>
        <taxon>Bacteria</taxon>
        <taxon>Pseudomonadati</taxon>
        <taxon>Pseudomonadota</taxon>
        <taxon>Alphaproteobacteria</taxon>
        <taxon>Rhodobacterales</taxon>
        <taxon>Roseobacteraceae</taxon>
        <taxon>Seohaeicola</taxon>
    </lineage>
</organism>
<dbReference type="PRINTS" id="PR01805">
    <property type="entry name" value="VACJLIPOPROT"/>
</dbReference>
<accession>A0A8J3GU29</accession>
<name>A0A8J3GU29_9RHOB</name>
<dbReference type="EMBL" id="BNCJ01000001">
    <property type="protein sequence ID" value="GHF34570.1"/>
    <property type="molecule type" value="Genomic_DNA"/>
</dbReference>
<gene>
    <name evidence="3" type="primary">vacJ</name>
    <name evidence="3" type="ORF">GCM10017056_02540</name>
</gene>
<evidence type="ECO:0000313" key="3">
    <source>
        <dbReference type="EMBL" id="GHF34570.1"/>
    </source>
</evidence>
<proteinExistence type="inferred from homology"/>
<comment type="caution">
    <text evidence="3">The sequence shown here is derived from an EMBL/GenBank/DDBJ whole genome shotgun (WGS) entry which is preliminary data.</text>
</comment>
<evidence type="ECO:0000313" key="4">
    <source>
        <dbReference type="Proteomes" id="UP000626220"/>
    </source>
</evidence>
<dbReference type="Proteomes" id="UP000626220">
    <property type="component" value="Unassembled WGS sequence"/>
</dbReference>
<dbReference type="GO" id="GO:0016020">
    <property type="term" value="C:membrane"/>
    <property type="evidence" value="ECO:0007669"/>
    <property type="project" value="InterPro"/>
</dbReference>
<dbReference type="PANTHER" id="PTHR30035">
    <property type="entry name" value="LIPOPROTEIN VACJ-RELATED"/>
    <property type="match status" value="1"/>
</dbReference>
<sequence length="232" mass="25689">MTSSGDYFDPYEKTNRKIHAFNIALDRAAFRPASKGYVTVVPDPMVESFSNFADNLSMPKNMVNALLQGNPKLFGQALARFLMNTTIGFAGLADPATEFGLPPAQTDFGETLYVWGAREGAYVELPILGPSTERDAAGTLVDFFLNPIGYARNNPADNITAYAEIVQRMGDRGKFADTIDSILYESEDSYAQARVIYLQNRRFELVGAGSETYADPYDDTFPDDTYEDPYAE</sequence>
<dbReference type="AlphaFoldDB" id="A0A8J3GU29"/>
<evidence type="ECO:0000256" key="2">
    <source>
        <dbReference type="ARBA" id="ARBA00022729"/>
    </source>
</evidence>
<comment type="similarity">
    <text evidence="1">Belongs to the MlaA family.</text>
</comment>
<protein>
    <recommendedName>
        <fullName evidence="5">VacJ family lipoprotein</fullName>
    </recommendedName>
</protein>
<reference evidence="3" key="2">
    <citation type="submission" date="2020-09" db="EMBL/GenBank/DDBJ databases">
        <authorList>
            <person name="Sun Q."/>
            <person name="Kim S."/>
        </authorList>
    </citation>
    <scope>NUCLEOTIDE SEQUENCE</scope>
    <source>
        <strain evidence="3">KCTC 42650</strain>
    </source>
</reference>
<reference evidence="3" key="1">
    <citation type="journal article" date="2014" name="Int. J. Syst. Evol. Microbiol.">
        <title>Complete genome sequence of Corynebacterium casei LMG S-19264T (=DSM 44701T), isolated from a smear-ripened cheese.</title>
        <authorList>
            <consortium name="US DOE Joint Genome Institute (JGI-PGF)"/>
            <person name="Walter F."/>
            <person name="Albersmeier A."/>
            <person name="Kalinowski J."/>
            <person name="Ruckert C."/>
        </authorList>
    </citation>
    <scope>NUCLEOTIDE SEQUENCE</scope>
    <source>
        <strain evidence="3">KCTC 42650</strain>
    </source>
</reference>
<dbReference type="PANTHER" id="PTHR30035:SF3">
    <property type="entry name" value="INTERMEMBRANE PHOSPHOLIPID TRANSPORT SYSTEM LIPOPROTEIN MLAA"/>
    <property type="match status" value="1"/>
</dbReference>
<dbReference type="GO" id="GO:0120010">
    <property type="term" value="P:intermembrane phospholipid transfer"/>
    <property type="evidence" value="ECO:0007669"/>
    <property type="project" value="TreeGrafter"/>
</dbReference>
<keyword evidence="4" id="KW-1185">Reference proteome</keyword>
<evidence type="ECO:0000256" key="1">
    <source>
        <dbReference type="ARBA" id="ARBA00010634"/>
    </source>
</evidence>
<keyword evidence="2" id="KW-0732">Signal</keyword>
<dbReference type="Pfam" id="PF04333">
    <property type="entry name" value="MlaA"/>
    <property type="match status" value="1"/>
</dbReference>